<dbReference type="OrthoDB" id="6142688at2759"/>
<gene>
    <name evidence="1" type="ORF">CBR_g38988</name>
</gene>
<organism evidence="1 2">
    <name type="scientific">Chara braunii</name>
    <name type="common">Braun's stonewort</name>
    <dbReference type="NCBI Taxonomy" id="69332"/>
    <lineage>
        <taxon>Eukaryota</taxon>
        <taxon>Viridiplantae</taxon>
        <taxon>Streptophyta</taxon>
        <taxon>Charophyceae</taxon>
        <taxon>Charales</taxon>
        <taxon>Characeae</taxon>
        <taxon>Chara</taxon>
    </lineage>
</organism>
<dbReference type="Gramene" id="GBG63676">
    <property type="protein sequence ID" value="GBG63676"/>
    <property type="gene ID" value="CBR_g38988"/>
</dbReference>
<protein>
    <recommendedName>
        <fullName evidence="3">Reverse transcriptase domain-containing protein</fullName>
    </recommendedName>
</protein>
<dbReference type="PANTHER" id="PTHR21301">
    <property type="entry name" value="REVERSE TRANSCRIPTASE"/>
    <property type="match status" value="1"/>
</dbReference>
<dbReference type="AlphaFoldDB" id="A0A388K0X7"/>
<name>A0A388K0X7_CHABU</name>
<proteinExistence type="predicted"/>
<evidence type="ECO:0000313" key="1">
    <source>
        <dbReference type="EMBL" id="GBG63676.1"/>
    </source>
</evidence>
<evidence type="ECO:0008006" key="3">
    <source>
        <dbReference type="Google" id="ProtNLM"/>
    </source>
</evidence>
<evidence type="ECO:0000313" key="2">
    <source>
        <dbReference type="Proteomes" id="UP000265515"/>
    </source>
</evidence>
<reference evidence="1 2" key="1">
    <citation type="journal article" date="2018" name="Cell">
        <title>The Chara Genome: Secondary Complexity and Implications for Plant Terrestrialization.</title>
        <authorList>
            <person name="Nishiyama T."/>
            <person name="Sakayama H."/>
            <person name="Vries J.D."/>
            <person name="Buschmann H."/>
            <person name="Saint-Marcoux D."/>
            <person name="Ullrich K.K."/>
            <person name="Haas F.B."/>
            <person name="Vanderstraeten L."/>
            <person name="Becker D."/>
            <person name="Lang D."/>
            <person name="Vosolsobe S."/>
            <person name="Rombauts S."/>
            <person name="Wilhelmsson P.K.I."/>
            <person name="Janitza P."/>
            <person name="Kern R."/>
            <person name="Heyl A."/>
            <person name="Rumpler F."/>
            <person name="Villalobos L.I.A.C."/>
            <person name="Clay J.M."/>
            <person name="Skokan R."/>
            <person name="Toyoda A."/>
            <person name="Suzuki Y."/>
            <person name="Kagoshima H."/>
            <person name="Schijlen E."/>
            <person name="Tajeshwar N."/>
            <person name="Catarino B."/>
            <person name="Hetherington A.J."/>
            <person name="Saltykova A."/>
            <person name="Bonnot C."/>
            <person name="Breuninger H."/>
            <person name="Symeonidi A."/>
            <person name="Radhakrishnan G.V."/>
            <person name="Van Nieuwerburgh F."/>
            <person name="Deforce D."/>
            <person name="Chang C."/>
            <person name="Karol K.G."/>
            <person name="Hedrich R."/>
            <person name="Ulvskov P."/>
            <person name="Glockner G."/>
            <person name="Delwiche C.F."/>
            <person name="Petrasek J."/>
            <person name="Van de Peer Y."/>
            <person name="Friml J."/>
            <person name="Beilby M."/>
            <person name="Dolan L."/>
            <person name="Kohara Y."/>
            <person name="Sugano S."/>
            <person name="Fujiyama A."/>
            <person name="Delaux P.-M."/>
            <person name="Quint M."/>
            <person name="TheiBen G."/>
            <person name="Hagemann M."/>
            <person name="Harholt J."/>
            <person name="Dunand C."/>
            <person name="Zachgo S."/>
            <person name="Langdale J."/>
            <person name="Maumus F."/>
            <person name="Straeten D.V.D."/>
            <person name="Gould S.B."/>
            <person name="Rensing S.A."/>
        </authorList>
    </citation>
    <scope>NUCLEOTIDE SEQUENCE [LARGE SCALE GENOMIC DNA]</scope>
    <source>
        <strain evidence="1 2">S276</strain>
    </source>
</reference>
<dbReference type="PANTHER" id="PTHR21301:SF10">
    <property type="entry name" value="REVERSE TRANSCRIPTASE DOMAIN-CONTAINING PROTEIN"/>
    <property type="match status" value="1"/>
</dbReference>
<dbReference type="EMBL" id="BFEA01000041">
    <property type="protein sequence ID" value="GBG63676.1"/>
    <property type="molecule type" value="Genomic_DNA"/>
</dbReference>
<keyword evidence="2" id="KW-1185">Reference proteome</keyword>
<dbReference type="Proteomes" id="UP000265515">
    <property type="component" value="Unassembled WGS sequence"/>
</dbReference>
<comment type="caution">
    <text evidence="1">The sequence shown here is derived from an EMBL/GenBank/DDBJ whole genome shotgun (WGS) entry which is preliminary data.</text>
</comment>
<accession>A0A388K0X7</accession>
<sequence>MPEPFKHPTVKRELAFLTVRFLICPTDKAPNTPAFVCKNFIRKLALQRPSGPEFDCIPMPHEAIVSRIRGELAAFPALPAAATTLPYLMAVLKAHKGSFRWITNTTNFVISPAADLCACLLRFLLPLVQTYCQDRTREVEEQYGVRPNLWWAISPVGEFYANLPNKVYSVFTADITRCFETIRIDGSEDSLTTAVRFYVHSAMQTKRERTSNHAIVVRFEEGGELRPTWADAGQPEEMGSLLFKEGDICWLSEWCIANSIVCMGEYAWRQVRGIPMGLACSPILCDIYFFKYEYQAMMRLVDTRNAHLIPYFEGTFRYVDDLGAVNNAVIKSFLEKGEDRLPDDPCWIYPAQYIKIKENTEVDEEGIGRVAKFLSMTITVTSPADGSYSTTRHDMRMGLGFAPCRYIKFRSNRSTRQSLRIITAQVAQILLLCSELEDADNQLAGVVPTMTDNGFAANACWAVVKKALRNAHLYQPGRLSVHVIREALANLHGITY</sequence>
<dbReference type="OMA" id="RENATFI"/>